<comment type="caution">
    <text evidence="5">The sequence shown here is derived from an EMBL/GenBank/DDBJ whole genome shotgun (WGS) entry which is preliminary data.</text>
</comment>
<protein>
    <recommendedName>
        <fullName evidence="4">DUF4365 domain-containing protein</fullName>
    </recommendedName>
</protein>
<feature type="repeat" description="TPR" evidence="3">
    <location>
        <begin position="272"/>
        <end position="305"/>
    </location>
</feature>
<dbReference type="InterPro" id="IPR051685">
    <property type="entry name" value="Ycf3/AcsC/BcsC/TPR_MFPF"/>
</dbReference>
<evidence type="ECO:0000259" key="4">
    <source>
        <dbReference type="Pfam" id="PF14280"/>
    </source>
</evidence>
<dbReference type="Pfam" id="PF14280">
    <property type="entry name" value="DUF4365"/>
    <property type="match status" value="1"/>
</dbReference>
<dbReference type="PROSITE" id="PS50005">
    <property type="entry name" value="TPR"/>
    <property type="match status" value="1"/>
</dbReference>
<keyword evidence="1" id="KW-0677">Repeat</keyword>
<dbReference type="SMART" id="SM00028">
    <property type="entry name" value="TPR"/>
    <property type="match status" value="3"/>
</dbReference>
<dbReference type="RefSeq" id="WP_045055368.1">
    <property type="nucleotide sequence ID" value="NZ_CAWMDP010000057.1"/>
</dbReference>
<proteinExistence type="predicted"/>
<organism evidence="5 6">
    <name type="scientific">Aliterella atlantica CENA595</name>
    <dbReference type="NCBI Taxonomy" id="1618023"/>
    <lineage>
        <taxon>Bacteria</taxon>
        <taxon>Bacillati</taxon>
        <taxon>Cyanobacteriota</taxon>
        <taxon>Cyanophyceae</taxon>
        <taxon>Chroococcidiopsidales</taxon>
        <taxon>Aliterellaceae</taxon>
        <taxon>Aliterella</taxon>
    </lineage>
</organism>
<dbReference type="Gene3D" id="1.25.40.10">
    <property type="entry name" value="Tetratricopeptide repeat domain"/>
    <property type="match status" value="1"/>
</dbReference>
<keyword evidence="6" id="KW-1185">Reference proteome</keyword>
<dbReference type="InterPro" id="IPR019734">
    <property type="entry name" value="TPR_rpt"/>
</dbReference>
<evidence type="ECO:0000256" key="3">
    <source>
        <dbReference type="PROSITE-ProRule" id="PRU00339"/>
    </source>
</evidence>
<keyword evidence="2 3" id="KW-0802">TPR repeat</keyword>
<dbReference type="AlphaFoldDB" id="A0A0D8ZSA2"/>
<feature type="domain" description="DUF4365" evidence="4">
    <location>
        <begin position="9"/>
        <end position="130"/>
    </location>
</feature>
<dbReference type="EMBL" id="JYON01000014">
    <property type="protein sequence ID" value="KJH71202.1"/>
    <property type="molecule type" value="Genomic_DNA"/>
</dbReference>
<reference evidence="5 6" key="1">
    <citation type="submission" date="2015-02" db="EMBL/GenBank/DDBJ databases">
        <title>Draft genome of a novel marine cyanobacterium (Chroococcales) isolated from South Atlantic Ocean.</title>
        <authorList>
            <person name="Rigonato J."/>
            <person name="Alvarenga D.O."/>
            <person name="Branco L.H."/>
            <person name="Varani A.M."/>
            <person name="Brandini F.P."/>
            <person name="Fiore M.F."/>
        </authorList>
    </citation>
    <scope>NUCLEOTIDE SEQUENCE [LARGE SCALE GENOMIC DNA]</scope>
    <source>
        <strain evidence="5 6">CENA595</strain>
    </source>
</reference>
<evidence type="ECO:0000256" key="1">
    <source>
        <dbReference type="ARBA" id="ARBA00022737"/>
    </source>
</evidence>
<gene>
    <name evidence="5" type="ORF">UH38_14455</name>
</gene>
<dbReference type="Pfam" id="PF13181">
    <property type="entry name" value="TPR_8"/>
    <property type="match status" value="1"/>
</dbReference>
<dbReference type="PANTHER" id="PTHR44943:SF8">
    <property type="entry name" value="TPR REPEAT-CONTAINING PROTEIN MJ0263"/>
    <property type="match status" value="1"/>
</dbReference>
<dbReference type="STRING" id="1618023.UH38_14455"/>
<dbReference type="SUPFAM" id="SSF48452">
    <property type="entry name" value="TPR-like"/>
    <property type="match status" value="1"/>
</dbReference>
<evidence type="ECO:0000313" key="6">
    <source>
        <dbReference type="Proteomes" id="UP000032452"/>
    </source>
</evidence>
<dbReference type="InterPro" id="IPR011990">
    <property type="entry name" value="TPR-like_helical_dom_sf"/>
</dbReference>
<sequence>MGDHNRLIEQAGVGFFACVVSKLGYLCRLTGQHDKGVDAEIELTQPINALSNKIGIQIKSRSEFRNTQKNEISITVTEQNLHYWKSYGRPVILVTYSVHEENLYWVRVDNASSRTIKINLDKKLDSSTQQEFPKIISLYYAEVARNTEVKNVSFILSEIGSTINEVIDPIEKKLVAADKFMSVGKFYEAAQIYEILALVYEDVSSIWSNWVYCLMFSGEVDKAFSIAEQLAVKLPENSEAQCLIGVCLGMLNKDREAETHLLKSIKLAPRSAYAYTSLGLLYHWQDRNKESIDILAKALDYAPNNEFILVKLAMIAFILKDWNTSLNYYDKCIDVNPNFYAVLSTEVSFIKNCGG</sequence>
<dbReference type="InterPro" id="IPR025375">
    <property type="entry name" value="DUF4365"/>
</dbReference>
<dbReference type="OrthoDB" id="524603at2"/>
<name>A0A0D8ZSA2_9CYAN</name>
<evidence type="ECO:0000256" key="2">
    <source>
        <dbReference type="ARBA" id="ARBA00022803"/>
    </source>
</evidence>
<dbReference type="Proteomes" id="UP000032452">
    <property type="component" value="Unassembled WGS sequence"/>
</dbReference>
<accession>A0A0D8ZSA2</accession>
<dbReference type="PANTHER" id="PTHR44943">
    <property type="entry name" value="CELLULOSE SYNTHASE OPERON PROTEIN C"/>
    <property type="match status" value="1"/>
</dbReference>
<evidence type="ECO:0000313" key="5">
    <source>
        <dbReference type="EMBL" id="KJH71202.1"/>
    </source>
</evidence>